<evidence type="ECO:0000256" key="6">
    <source>
        <dbReference type="ARBA" id="ARBA00022989"/>
    </source>
</evidence>
<keyword evidence="7 8" id="KW-0472">Membrane</keyword>
<gene>
    <name evidence="10" type="ORF">M997_0842</name>
</gene>
<comment type="subcellular location">
    <subcellularLocation>
        <location evidence="8">Cell inner membrane</location>
    </subcellularLocation>
    <subcellularLocation>
        <location evidence="1">Cell membrane</location>
        <topology evidence="1">Multi-pass membrane protein</topology>
    </subcellularLocation>
</comment>
<keyword evidence="3 8" id="KW-1003">Cell membrane</keyword>
<dbReference type="InterPro" id="IPR007227">
    <property type="entry name" value="Cell_shape_determining_MreD"/>
</dbReference>
<feature type="transmembrane region" description="Helical" evidence="9">
    <location>
        <begin position="102"/>
        <end position="123"/>
    </location>
</feature>
<dbReference type="Proteomes" id="UP000078250">
    <property type="component" value="Unassembled WGS sequence"/>
</dbReference>
<dbReference type="PIRSF" id="PIRSF018472">
    <property type="entry name" value="MreD_proteobac"/>
    <property type="match status" value="1"/>
</dbReference>
<evidence type="ECO:0000256" key="9">
    <source>
        <dbReference type="SAM" id="Phobius"/>
    </source>
</evidence>
<keyword evidence="5 8" id="KW-0133">Cell shape</keyword>
<dbReference type="AlphaFoldDB" id="A0AAJ3LUX9"/>
<dbReference type="Pfam" id="PF04093">
    <property type="entry name" value="MreD"/>
    <property type="match status" value="1"/>
</dbReference>
<sequence>MAMNPYQSRGRWIIWLSFLIALVLQIMPWPEQLEMYRPIWPVLFLIYWITAIPHRVSVGTAFVLGMSMDLVQGTTLGVNALAYTLVSYVVAFKYQLFCNLALWQQSLVVMVTVVVVDLAVFWAEFLLSPVTFHPQVFWNSPVSGILWPWLYFLLRKVRHQFSVH</sequence>
<keyword evidence="4 9" id="KW-0812">Transmembrane</keyword>
<dbReference type="EMBL" id="LXEV01000014">
    <property type="protein sequence ID" value="OAT48920.1"/>
    <property type="molecule type" value="Genomic_DNA"/>
</dbReference>
<organism evidence="10 11">
    <name type="scientific">Proteus hauseri ATCC 700826</name>
    <dbReference type="NCBI Taxonomy" id="1354271"/>
    <lineage>
        <taxon>Bacteria</taxon>
        <taxon>Pseudomonadati</taxon>
        <taxon>Pseudomonadota</taxon>
        <taxon>Gammaproteobacteria</taxon>
        <taxon>Enterobacterales</taxon>
        <taxon>Morganellaceae</taxon>
        <taxon>Proteus</taxon>
    </lineage>
</organism>
<keyword evidence="6 9" id="KW-1133">Transmembrane helix</keyword>
<evidence type="ECO:0000313" key="11">
    <source>
        <dbReference type="Proteomes" id="UP000078250"/>
    </source>
</evidence>
<feature type="transmembrane region" description="Helical" evidence="9">
    <location>
        <begin position="42"/>
        <end position="64"/>
    </location>
</feature>
<accession>A0AAJ3LUX9</accession>
<evidence type="ECO:0000256" key="2">
    <source>
        <dbReference type="ARBA" id="ARBA00007776"/>
    </source>
</evidence>
<feature type="transmembrane region" description="Helical" evidence="9">
    <location>
        <begin position="135"/>
        <end position="154"/>
    </location>
</feature>
<dbReference type="PANTHER" id="PTHR37484:SF1">
    <property type="entry name" value="ROD SHAPE-DETERMINING PROTEIN MRED"/>
    <property type="match status" value="1"/>
</dbReference>
<comment type="function">
    <text evidence="8">Involved in formation of the rod shape of the cell. May also contribute to regulation of formation of penicillin-binding proteins.</text>
</comment>
<protein>
    <recommendedName>
        <fullName evidence="8">Rod shape-determining protein MreD</fullName>
    </recommendedName>
</protein>
<dbReference type="NCBIfam" id="NF008282">
    <property type="entry name" value="PRK11060.1"/>
    <property type="match status" value="1"/>
</dbReference>
<keyword evidence="11" id="KW-1185">Reference proteome</keyword>
<keyword evidence="8" id="KW-0997">Cell inner membrane</keyword>
<evidence type="ECO:0000256" key="4">
    <source>
        <dbReference type="ARBA" id="ARBA00022692"/>
    </source>
</evidence>
<dbReference type="InterPro" id="IPR026034">
    <property type="entry name" value="MreD_proteobac"/>
</dbReference>
<evidence type="ECO:0000256" key="1">
    <source>
        <dbReference type="ARBA" id="ARBA00004651"/>
    </source>
</evidence>
<proteinExistence type="inferred from homology"/>
<comment type="caution">
    <text evidence="10">The sequence shown here is derived from an EMBL/GenBank/DDBJ whole genome shotgun (WGS) entry which is preliminary data.</text>
</comment>
<name>A0AAJ3LUX9_PROHU</name>
<dbReference type="PANTHER" id="PTHR37484">
    <property type="entry name" value="ROD SHAPE-DETERMINING PROTEIN MRED"/>
    <property type="match status" value="1"/>
</dbReference>
<evidence type="ECO:0000256" key="3">
    <source>
        <dbReference type="ARBA" id="ARBA00022475"/>
    </source>
</evidence>
<evidence type="ECO:0000256" key="8">
    <source>
        <dbReference type="PIRNR" id="PIRNR018472"/>
    </source>
</evidence>
<evidence type="ECO:0000313" key="10">
    <source>
        <dbReference type="EMBL" id="OAT48920.1"/>
    </source>
</evidence>
<feature type="transmembrane region" description="Helical" evidence="9">
    <location>
        <begin position="70"/>
        <end position="90"/>
    </location>
</feature>
<dbReference type="NCBIfam" id="TIGR03426">
    <property type="entry name" value="shape_MreD"/>
    <property type="match status" value="1"/>
</dbReference>
<reference evidence="10 11" key="1">
    <citation type="submission" date="2016-04" db="EMBL/GenBank/DDBJ databases">
        <title>ATOL: Assembling a taxonomically balanced genome-scale reconstruction of the evolutionary history of the Enterobacteriaceae.</title>
        <authorList>
            <person name="Plunkett G.III."/>
            <person name="Neeno-Eckwall E.C."/>
            <person name="Glasner J.D."/>
            <person name="Perna N.T."/>
        </authorList>
    </citation>
    <scope>NUCLEOTIDE SEQUENCE [LARGE SCALE GENOMIC DNA]</scope>
    <source>
        <strain evidence="10 11">ATCC 700826</strain>
    </source>
</reference>
<evidence type="ECO:0000256" key="5">
    <source>
        <dbReference type="ARBA" id="ARBA00022960"/>
    </source>
</evidence>
<dbReference type="GO" id="GO:0008360">
    <property type="term" value="P:regulation of cell shape"/>
    <property type="evidence" value="ECO:0007669"/>
    <property type="project" value="UniProtKB-UniRule"/>
</dbReference>
<comment type="similarity">
    <text evidence="2 8">Belongs to the MreD family.</text>
</comment>
<dbReference type="GO" id="GO:0005886">
    <property type="term" value="C:plasma membrane"/>
    <property type="evidence" value="ECO:0007669"/>
    <property type="project" value="UniProtKB-SubCell"/>
</dbReference>
<feature type="transmembrane region" description="Helical" evidence="9">
    <location>
        <begin position="12"/>
        <end position="30"/>
    </location>
</feature>
<evidence type="ECO:0000256" key="7">
    <source>
        <dbReference type="ARBA" id="ARBA00023136"/>
    </source>
</evidence>